<dbReference type="GeneID" id="97608355"/>
<dbReference type="InterPro" id="IPR006656">
    <property type="entry name" value="Mopterin_OxRdtase"/>
</dbReference>
<dbReference type="GO" id="GO:0003954">
    <property type="term" value="F:NADH dehydrogenase activity"/>
    <property type="evidence" value="ECO:0007669"/>
    <property type="project" value="TreeGrafter"/>
</dbReference>
<dbReference type="GO" id="GO:0046872">
    <property type="term" value="F:metal ion binding"/>
    <property type="evidence" value="ECO:0007669"/>
    <property type="project" value="UniProtKB-KW"/>
</dbReference>
<keyword evidence="4" id="KW-0560">Oxidoreductase</keyword>
<dbReference type="GO" id="GO:0022904">
    <property type="term" value="P:respiratory electron transport chain"/>
    <property type="evidence" value="ECO:0007669"/>
    <property type="project" value="TreeGrafter"/>
</dbReference>
<keyword evidence="9" id="KW-1185">Reference proteome</keyword>
<dbReference type="InterPro" id="IPR006657">
    <property type="entry name" value="MoPterin_dinucl-bd_dom"/>
</dbReference>
<dbReference type="SMART" id="SM00926">
    <property type="entry name" value="Molybdop_Fe4S4"/>
    <property type="match status" value="1"/>
</dbReference>
<dbReference type="PANTHER" id="PTHR43105">
    <property type="entry name" value="RESPIRATORY NITRATE REDUCTASE"/>
    <property type="match status" value="1"/>
</dbReference>
<dbReference type="PROSITE" id="PS00551">
    <property type="entry name" value="MOLYBDOPTERIN_PROK_1"/>
    <property type="match status" value="1"/>
</dbReference>
<proteinExistence type="inferred from homology"/>
<dbReference type="EMBL" id="QGMZ01000027">
    <property type="protein sequence ID" value="PWR72433.1"/>
    <property type="molecule type" value="Genomic_DNA"/>
</dbReference>
<dbReference type="GO" id="GO:0015942">
    <property type="term" value="P:formate metabolic process"/>
    <property type="evidence" value="ECO:0007669"/>
    <property type="project" value="InterPro"/>
</dbReference>
<keyword evidence="6" id="KW-0411">Iron-sulfur</keyword>
<dbReference type="Pfam" id="PF04879">
    <property type="entry name" value="Molybdop_Fe4S4"/>
    <property type="match status" value="1"/>
</dbReference>
<evidence type="ECO:0000256" key="4">
    <source>
        <dbReference type="ARBA" id="ARBA00023002"/>
    </source>
</evidence>
<dbReference type="GO" id="GO:0051539">
    <property type="term" value="F:4 iron, 4 sulfur cluster binding"/>
    <property type="evidence" value="ECO:0007669"/>
    <property type="project" value="UniProtKB-KW"/>
</dbReference>
<dbReference type="InterPro" id="IPR041924">
    <property type="entry name" value="Formate_Dh-H_N"/>
</dbReference>
<evidence type="ECO:0000313" key="8">
    <source>
        <dbReference type="EMBL" id="PWR72433.1"/>
    </source>
</evidence>
<evidence type="ECO:0000256" key="1">
    <source>
        <dbReference type="ARBA" id="ARBA00010312"/>
    </source>
</evidence>
<organism evidence="8 9">
    <name type="scientific">Methanospirillum stamsii</name>
    <dbReference type="NCBI Taxonomy" id="1277351"/>
    <lineage>
        <taxon>Archaea</taxon>
        <taxon>Methanobacteriati</taxon>
        <taxon>Methanobacteriota</taxon>
        <taxon>Stenosarchaea group</taxon>
        <taxon>Methanomicrobia</taxon>
        <taxon>Methanomicrobiales</taxon>
        <taxon>Methanospirillaceae</taxon>
        <taxon>Methanospirillum</taxon>
    </lineage>
</organism>
<dbReference type="AlphaFoldDB" id="A0A2V2NAX6"/>
<evidence type="ECO:0000256" key="6">
    <source>
        <dbReference type="ARBA" id="ARBA00023014"/>
    </source>
</evidence>
<dbReference type="InterPro" id="IPR027467">
    <property type="entry name" value="MopterinOxRdtase_cofactor_BS"/>
</dbReference>
<dbReference type="Gene3D" id="3.40.228.10">
    <property type="entry name" value="Dimethylsulfoxide Reductase, domain 2"/>
    <property type="match status" value="1"/>
</dbReference>
<sequence>MITHVPTICPYCGTGCSVNLIVNDGKIVGTTPNIRSPVNEGKLCPKGTYCHQFIHSPDRLKKPLVRKGDVFIETDWDTAYHLIAEKFRQYAPEEIGILASARCSNEDNYALMKFARGVLKTNNIDHGARQCHAATMTGLTLSFGMGTMTNSIPDIGESDCIFCLGSNTFEQHPLIGRQIIRAKAKGGRFIYADPRYTTTAIQADLFLQFYSGSDVAVLNCIMGEIIRNGLENREFIASRTREFESLKKVVLQNKYNPREVSQLTGVSRDYLIKAAEWIGKAKSCTVLYAMGLAHHSGGVNNVRAIANLMMLTGNIGRPGTGINALRGQNNVQGACDMGCLPDFFPGYQPVTDSVVHRKISKIWKFPDPIAPPRTGLDISQMFQKAGYKNHGIRAMFLVGENPMISEPDLNTVEHGIRNLDFLVVSDIFFTKTCEYASIVLPAACYAEKEGTVTNTERRVQKLHKAVEPPGIAKPDWQIITDIAGMMGYEEQFSYLSPADIFDEMALLCPGYHGITSAKLSHPDGVLWPCPSVNHKGTAILYEERFSHPDGKGVFCPVEWKTPSELPDSHYPFRLTTGRVIWHWHTGTMTRRSKNLADEVNEAYIEVHPADAASAGVSDGDIVVVRSRKGSLSCRIKTVSDIKEGVVFMPLLFDAALSSLTGKSVPESGTAEYKSVCVTFEPALTGDDV</sequence>
<dbReference type="Pfam" id="PF01568">
    <property type="entry name" value="Molydop_binding"/>
    <property type="match status" value="1"/>
</dbReference>
<evidence type="ECO:0000256" key="3">
    <source>
        <dbReference type="ARBA" id="ARBA00022723"/>
    </source>
</evidence>
<keyword evidence="3" id="KW-0479">Metal-binding</keyword>
<dbReference type="CDD" id="cd02753">
    <property type="entry name" value="MopB_Formate-Dh-H"/>
    <property type="match status" value="1"/>
</dbReference>
<dbReference type="Pfam" id="PF00384">
    <property type="entry name" value="Molybdopterin"/>
    <property type="match status" value="1"/>
</dbReference>
<dbReference type="OrthoDB" id="23466at2157"/>
<keyword evidence="2" id="KW-0004">4Fe-4S</keyword>
<dbReference type="GO" id="GO:0008863">
    <property type="term" value="F:formate dehydrogenase (NAD+) activity"/>
    <property type="evidence" value="ECO:0007669"/>
    <property type="project" value="InterPro"/>
</dbReference>
<dbReference type="Gene3D" id="2.40.40.20">
    <property type="match status" value="1"/>
</dbReference>
<dbReference type="Gene3D" id="3.40.50.740">
    <property type="match status" value="1"/>
</dbReference>
<dbReference type="Proteomes" id="UP000245934">
    <property type="component" value="Unassembled WGS sequence"/>
</dbReference>
<evidence type="ECO:0000313" key="9">
    <source>
        <dbReference type="Proteomes" id="UP000245934"/>
    </source>
</evidence>
<dbReference type="RefSeq" id="WP_109941493.1">
    <property type="nucleotide sequence ID" value="NZ_CP176366.1"/>
</dbReference>
<dbReference type="InterPro" id="IPR006963">
    <property type="entry name" value="Mopterin_OxRdtase_4Fe-4S_dom"/>
</dbReference>
<comment type="similarity">
    <text evidence="1">Belongs to the prokaryotic molybdopterin-containing oxidoreductase family.</text>
</comment>
<keyword evidence="5" id="KW-0408">Iron</keyword>
<dbReference type="GO" id="GO:0043546">
    <property type="term" value="F:molybdopterin cofactor binding"/>
    <property type="evidence" value="ECO:0007669"/>
    <property type="project" value="InterPro"/>
</dbReference>
<feature type="domain" description="4Fe-4S Mo/W bis-MGD-type" evidence="7">
    <location>
        <begin position="2"/>
        <end position="58"/>
    </location>
</feature>
<dbReference type="Gene3D" id="2.20.25.90">
    <property type="entry name" value="ADC-like domains"/>
    <property type="match status" value="1"/>
</dbReference>
<dbReference type="SUPFAM" id="SSF50692">
    <property type="entry name" value="ADC-like"/>
    <property type="match status" value="1"/>
</dbReference>
<dbReference type="SUPFAM" id="SSF53706">
    <property type="entry name" value="Formate dehydrogenase/DMSO reductase, domains 1-3"/>
    <property type="match status" value="1"/>
</dbReference>
<dbReference type="GO" id="GO:0016020">
    <property type="term" value="C:membrane"/>
    <property type="evidence" value="ECO:0007669"/>
    <property type="project" value="TreeGrafter"/>
</dbReference>
<dbReference type="InterPro" id="IPR006478">
    <property type="entry name" value="Formate_DH_asu"/>
</dbReference>
<evidence type="ECO:0000256" key="2">
    <source>
        <dbReference type="ARBA" id="ARBA00022485"/>
    </source>
</evidence>
<protein>
    <submittedName>
        <fullName evidence="8">Formate dehydrogenase subunit alpha</fullName>
    </submittedName>
</protein>
<dbReference type="InterPro" id="IPR050123">
    <property type="entry name" value="Prok_molybdopt-oxidoreductase"/>
</dbReference>
<reference evidence="8 9" key="1">
    <citation type="submission" date="2018-05" db="EMBL/GenBank/DDBJ databases">
        <title>Draft genome of Methanospirillum stamsii Pt1.</title>
        <authorList>
            <person name="Dueholm M.S."/>
            <person name="Nielsen P.H."/>
            <person name="Bakmann L.F."/>
            <person name="Otzen D.E."/>
        </authorList>
    </citation>
    <scope>NUCLEOTIDE SEQUENCE [LARGE SCALE GENOMIC DNA]</scope>
    <source>
        <strain evidence="8 9">Pt1</strain>
    </source>
</reference>
<comment type="caution">
    <text evidence="8">The sequence shown here is derived from an EMBL/GenBank/DDBJ whole genome shotgun (WGS) entry which is preliminary data.</text>
</comment>
<gene>
    <name evidence="8" type="ORF">DLD82_12665</name>
</gene>
<dbReference type="PANTHER" id="PTHR43105:SF14">
    <property type="entry name" value="FORMATE DEHYDROGENASE H"/>
    <property type="match status" value="1"/>
</dbReference>
<dbReference type="InterPro" id="IPR009010">
    <property type="entry name" value="Asp_de-COase-like_dom_sf"/>
</dbReference>
<accession>A0A2V2NAX6</accession>
<evidence type="ECO:0000256" key="5">
    <source>
        <dbReference type="ARBA" id="ARBA00023004"/>
    </source>
</evidence>
<dbReference type="NCBIfam" id="TIGR01591">
    <property type="entry name" value="Fdh-alpha"/>
    <property type="match status" value="1"/>
</dbReference>
<dbReference type="PROSITE" id="PS51669">
    <property type="entry name" value="4FE4S_MOW_BIS_MGD"/>
    <property type="match status" value="1"/>
</dbReference>
<evidence type="ECO:0000259" key="7">
    <source>
        <dbReference type="PROSITE" id="PS51669"/>
    </source>
</evidence>
<name>A0A2V2NAX6_9EURY</name>